<gene>
    <name evidence="4" type="ORF">KFL_003540030</name>
</gene>
<feature type="compositionally biased region" description="Basic and acidic residues" evidence="2">
    <location>
        <begin position="639"/>
        <end position="688"/>
    </location>
</feature>
<dbReference type="InterPro" id="IPR040067">
    <property type="entry name" value="WDR47"/>
</dbReference>
<accession>A0A1Y1IEA9</accession>
<sequence length="1170" mass="123964">MGPPAEALPVGPSNFSPISPESNGPQAGWTNEVPKSALAMLPGPSLPSLPAGAHKEILQLIAGYLEVWGLSFKIEKKSVGKDAARDQSERQRLGELILDGKWTEALQALEALQLGSQCAPLVFLLRKQQLLECINDRAQKAGDSPQLADAVADSLAALQGLSSEQEFDELRSLASAVDLHDLPAYADWTVASGRQECAQALLNIPTLQAFDTAGTAPAPFEVVPPGAVSTESRLEELLRQALAFQAVRAGVSVESAELLSREAGENGHRSPSVSSEQAVGSIVTGLKIEVGGQDLESSSAGSSFEGNGVYTPTGSTPEEEKAKGGENGISVPLLADLSVISANGQSSGEVTPGGSAFTLLRDVDWGLAAQRDPFDVGMPSGMAFRRTFMEDSLLRPTDAPLSRATSMGGQEPNSAAGDLALPVVPRVKAKVHAEKKSDDEGPGLRLTYPNKPMNGLSDNEGGGREKPRREGGGGKSGRAMGRDSVEPGERRGEERLEREDSSKQWARAKSEEPDAGVSGRVVEPEARPETKPRRASPPLEERFGPTIMVTSKPPRSSNPAAAKPSPAASPRISEGLRASAPASPNKGKIPPWNVDEGGSRKGTPKGSWSNPPSPHGEGVDPDEYDKDVRAQYEQVKALFEAERAARGDYRGERYEEVGAKYDLGNERKGGDADRSRSMEREVSGERSLHHSKSGPLSIESEASRIRVSLGSDRVPSPRPAKTSPRKPSSKTQDYGSPSISPSKHRRSSSAEKLHEAAERVPLPRAEKLERPISRSGPLERVPSPVPKAGAFSSAASTPKGITRSPSFIRRASQAGRAYSNLDPTAGFASATVLKDTQPVRTVAWDRDGNFLAVGSNSRTLRICHVWGVTGEEPGSRSSREHAKAGVPGAKVVVEERDWHMGSVYTVGWNCTGGLVATGSNDQTLKVASVQRAKGEDYGNLYFGIAGPDDIGECTFEGHDGTIRDLAFSPVAESMVLSGGAGDFGMRYWDCESGTVVCTLWGSAAAIFAMRIAPDGRTVVTGGGETTCRVWDLRTASCVRTFGQYNSQVSSLALGWDSPGGPQVIAGFAGGVCRVVDFASGKETRKLTHHTADCRSVDVSPGGRWLLTGGFDGSIGIVDARTGWRVAGVYRAHGDKVIQSRWHPGGVGFATSSADRTVRVWAPAKPTDDGD</sequence>
<dbReference type="InterPro" id="IPR006595">
    <property type="entry name" value="CTLH_C"/>
</dbReference>
<dbReference type="PANTHER" id="PTHR19863:SF5">
    <property type="entry name" value="WD REPEAT-CONTAINING PROTEIN 47"/>
    <property type="match status" value="1"/>
</dbReference>
<protein>
    <recommendedName>
        <fullName evidence="3">CTLH domain-containing protein</fullName>
    </recommendedName>
</protein>
<feature type="repeat" description="WD" evidence="1">
    <location>
        <begin position="999"/>
        <end position="1040"/>
    </location>
</feature>
<dbReference type="InterPro" id="IPR015943">
    <property type="entry name" value="WD40/YVTN_repeat-like_dom_sf"/>
</dbReference>
<evidence type="ECO:0000256" key="1">
    <source>
        <dbReference type="PROSITE-ProRule" id="PRU00221"/>
    </source>
</evidence>
<feature type="compositionally biased region" description="Low complexity" evidence="2">
    <location>
        <begin position="551"/>
        <end position="571"/>
    </location>
</feature>
<dbReference type="STRING" id="105231.A0A1Y1IEA9"/>
<name>A0A1Y1IEA9_KLENI</name>
<evidence type="ECO:0000313" key="4">
    <source>
        <dbReference type="EMBL" id="GAQ87451.1"/>
    </source>
</evidence>
<dbReference type="OMA" id="CNSALPR"/>
<evidence type="ECO:0000256" key="2">
    <source>
        <dbReference type="SAM" id="MobiDB-lite"/>
    </source>
</evidence>
<feature type="repeat" description="WD" evidence="1">
    <location>
        <begin position="955"/>
        <end position="998"/>
    </location>
</feature>
<feature type="compositionally biased region" description="Polar residues" evidence="2">
    <location>
        <begin position="295"/>
        <end position="316"/>
    </location>
</feature>
<feature type="compositionally biased region" description="Basic and acidic residues" evidence="2">
    <location>
        <begin position="480"/>
        <end position="512"/>
    </location>
</feature>
<evidence type="ECO:0000313" key="5">
    <source>
        <dbReference type="Proteomes" id="UP000054558"/>
    </source>
</evidence>
<dbReference type="InterPro" id="IPR036322">
    <property type="entry name" value="WD40_repeat_dom_sf"/>
</dbReference>
<keyword evidence="1" id="KW-0853">WD repeat</keyword>
<feature type="domain" description="CTLH" evidence="3">
    <location>
        <begin position="89"/>
        <end position="141"/>
    </location>
</feature>
<dbReference type="PROSITE" id="PS50294">
    <property type="entry name" value="WD_REPEATS_REGION"/>
    <property type="match status" value="2"/>
</dbReference>
<feature type="region of interest" description="Disordered" evidence="2">
    <location>
        <begin position="294"/>
        <end position="326"/>
    </location>
</feature>
<reference evidence="4 5" key="1">
    <citation type="journal article" date="2014" name="Nat. Commun.">
        <title>Klebsormidium flaccidum genome reveals primary factors for plant terrestrial adaptation.</title>
        <authorList>
            <person name="Hori K."/>
            <person name="Maruyama F."/>
            <person name="Fujisawa T."/>
            <person name="Togashi T."/>
            <person name="Yamamoto N."/>
            <person name="Seo M."/>
            <person name="Sato S."/>
            <person name="Yamada T."/>
            <person name="Mori H."/>
            <person name="Tajima N."/>
            <person name="Moriyama T."/>
            <person name="Ikeuchi M."/>
            <person name="Watanabe M."/>
            <person name="Wada H."/>
            <person name="Kobayashi K."/>
            <person name="Saito M."/>
            <person name="Masuda T."/>
            <person name="Sasaki-Sekimoto Y."/>
            <person name="Mashiguchi K."/>
            <person name="Awai K."/>
            <person name="Shimojima M."/>
            <person name="Masuda S."/>
            <person name="Iwai M."/>
            <person name="Nobusawa T."/>
            <person name="Narise T."/>
            <person name="Kondo S."/>
            <person name="Saito H."/>
            <person name="Sato R."/>
            <person name="Murakawa M."/>
            <person name="Ihara Y."/>
            <person name="Oshima-Yamada Y."/>
            <person name="Ohtaka K."/>
            <person name="Satoh M."/>
            <person name="Sonobe K."/>
            <person name="Ishii M."/>
            <person name="Ohtani R."/>
            <person name="Kanamori-Sato M."/>
            <person name="Honoki R."/>
            <person name="Miyazaki D."/>
            <person name="Mochizuki H."/>
            <person name="Umetsu J."/>
            <person name="Higashi K."/>
            <person name="Shibata D."/>
            <person name="Kamiya Y."/>
            <person name="Sato N."/>
            <person name="Nakamura Y."/>
            <person name="Tabata S."/>
            <person name="Ida S."/>
            <person name="Kurokawa K."/>
            <person name="Ohta H."/>
        </authorList>
    </citation>
    <scope>NUCLEOTIDE SEQUENCE [LARGE SCALE GENOMIC DNA]</scope>
    <source>
        <strain evidence="4 5">NIES-2285</strain>
    </source>
</reference>
<dbReference type="PROSITE" id="PS50082">
    <property type="entry name" value="WD_REPEATS_2"/>
    <property type="match status" value="3"/>
</dbReference>
<dbReference type="SUPFAM" id="SSF50978">
    <property type="entry name" value="WD40 repeat-like"/>
    <property type="match status" value="1"/>
</dbReference>
<keyword evidence="5" id="KW-1185">Reference proteome</keyword>
<feature type="region of interest" description="Disordered" evidence="2">
    <location>
        <begin position="399"/>
        <end position="802"/>
    </location>
</feature>
<feature type="region of interest" description="Disordered" evidence="2">
    <location>
        <begin position="1"/>
        <end position="31"/>
    </location>
</feature>
<dbReference type="Gene3D" id="2.130.10.10">
    <property type="entry name" value="YVTN repeat-like/Quinoprotein amine dehydrogenase"/>
    <property type="match status" value="3"/>
</dbReference>
<evidence type="ECO:0000259" key="3">
    <source>
        <dbReference type="PROSITE" id="PS50897"/>
    </source>
</evidence>
<dbReference type="CDD" id="cd00200">
    <property type="entry name" value="WD40"/>
    <property type="match status" value="1"/>
</dbReference>
<dbReference type="PROSITE" id="PS50897">
    <property type="entry name" value="CTLH"/>
    <property type="match status" value="1"/>
</dbReference>
<organism evidence="4 5">
    <name type="scientific">Klebsormidium nitens</name>
    <name type="common">Green alga</name>
    <name type="synonym">Ulothrix nitens</name>
    <dbReference type="NCBI Taxonomy" id="105231"/>
    <lineage>
        <taxon>Eukaryota</taxon>
        <taxon>Viridiplantae</taxon>
        <taxon>Streptophyta</taxon>
        <taxon>Klebsormidiophyceae</taxon>
        <taxon>Klebsormidiales</taxon>
        <taxon>Klebsormidiaceae</taxon>
        <taxon>Klebsormidium</taxon>
    </lineage>
</organism>
<dbReference type="PANTHER" id="PTHR19863">
    <property type="entry name" value="NEMITIN (NEURONAL ENRICHED MAP INTERACTING PROTEIN) HOMOLOG"/>
    <property type="match status" value="1"/>
</dbReference>
<feature type="compositionally biased region" description="Basic and acidic residues" evidence="2">
    <location>
        <begin position="522"/>
        <end position="532"/>
    </location>
</feature>
<dbReference type="SMART" id="SM00320">
    <property type="entry name" value="WD40"/>
    <property type="match status" value="7"/>
</dbReference>
<feature type="compositionally biased region" description="Basic and acidic residues" evidence="2">
    <location>
        <begin position="461"/>
        <end position="472"/>
    </location>
</feature>
<feature type="compositionally biased region" description="Polar residues" evidence="2">
    <location>
        <begin position="403"/>
        <end position="413"/>
    </location>
</feature>
<feature type="compositionally biased region" description="Polar residues" evidence="2">
    <location>
        <begin position="13"/>
        <end position="29"/>
    </location>
</feature>
<dbReference type="EMBL" id="DF237303">
    <property type="protein sequence ID" value="GAQ87451.1"/>
    <property type="molecule type" value="Genomic_DNA"/>
</dbReference>
<dbReference type="InterPro" id="IPR001680">
    <property type="entry name" value="WD40_rpt"/>
</dbReference>
<dbReference type="Pfam" id="PF00400">
    <property type="entry name" value="WD40"/>
    <property type="match status" value="6"/>
</dbReference>
<feature type="repeat" description="WD" evidence="1">
    <location>
        <begin position="1129"/>
        <end position="1160"/>
    </location>
</feature>
<dbReference type="AlphaFoldDB" id="A0A1Y1IEA9"/>
<dbReference type="OrthoDB" id="187712at2759"/>
<proteinExistence type="predicted"/>
<dbReference type="Proteomes" id="UP000054558">
    <property type="component" value="Unassembled WGS sequence"/>
</dbReference>
<feature type="compositionally biased region" description="Basic and acidic residues" evidence="2">
    <location>
        <begin position="748"/>
        <end position="758"/>
    </location>
</feature>